<dbReference type="GO" id="GO:0009908">
    <property type="term" value="P:flower development"/>
    <property type="evidence" value="ECO:0007669"/>
    <property type="project" value="UniProtKB-KW"/>
</dbReference>
<feature type="non-terminal residue" evidence="7">
    <location>
        <position position="1"/>
    </location>
</feature>
<dbReference type="PANTHER" id="PTHR33405:SF17">
    <property type="entry name" value="PROTEIN FLC EXPRESSOR"/>
    <property type="match status" value="1"/>
</dbReference>
<evidence type="ECO:0000313" key="8">
    <source>
        <dbReference type="Proteomes" id="UP000000226"/>
    </source>
</evidence>
<dbReference type="PANTHER" id="PTHR33405">
    <property type="entry name" value="PROTEIN FLX-LIKE 2"/>
    <property type="match status" value="1"/>
</dbReference>
<organism evidence="7 8">
    <name type="scientific">Phaseolus vulgaris</name>
    <name type="common">Kidney bean</name>
    <name type="synonym">French bean</name>
    <dbReference type="NCBI Taxonomy" id="3885"/>
    <lineage>
        <taxon>Eukaryota</taxon>
        <taxon>Viridiplantae</taxon>
        <taxon>Streptophyta</taxon>
        <taxon>Embryophyta</taxon>
        <taxon>Tracheophyta</taxon>
        <taxon>Spermatophyta</taxon>
        <taxon>Magnoliopsida</taxon>
        <taxon>eudicotyledons</taxon>
        <taxon>Gunneridae</taxon>
        <taxon>Pentapetalae</taxon>
        <taxon>rosids</taxon>
        <taxon>fabids</taxon>
        <taxon>Fabales</taxon>
        <taxon>Fabaceae</taxon>
        <taxon>Papilionoideae</taxon>
        <taxon>50 kb inversion clade</taxon>
        <taxon>NPAAA clade</taxon>
        <taxon>indigoferoid/millettioid clade</taxon>
        <taxon>Phaseoleae</taxon>
        <taxon>Phaseolus</taxon>
    </lineage>
</organism>
<keyword evidence="8" id="KW-1185">Reference proteome</keyword>
<feature type="compositionally biased region" description="Basic and acidic residues" evidence="6">
    <location>
        <begin position="186"/>
        <end position="197"/>
    </location>
</feature>
<dbReference type="eggNOG" id="ENOG502RJEI">
    <property type="taxonomic scope" value="Eukaryota"/>
</dbReference>
<dbReference type="STRING" id="3885.V7BJ64"/>
<dbReference type="EMBL" id="CM002293">
    <property type="protein sequence ID" value="ESW17982.1"/>
    <property type="molecule type" value="Genomic_DNA"/>
</dbReference>
<evidence type="ECO:0000313" key="7">
    <source>
        <dbReference type="EMBL" id="ESW17982.1"/>
    </source>
</evidence>
<accession>V7BJ64</accession>
<evidence type="ECO:0000256" key="4">
    <source>
        <dbReference type="ARBA" id="ARBA00023054"/>
    </source>
</evidence>
<sequence>ECLAATQEDLCRLPATGAEVKVERDAEVREIYEKSLKVDAEVRVIIAMSVKLNWVRADVQELFVPTIKVDLEAMLHEIQRGRSVIEFEKKTHASNLEHRHAMDNNMIIMSSEVEKLHTEPAIAEKRARVAMAADAKPSPRYLPDKHDNREMGYGYVRYRHSSYSMYHMQVGVDSHSQDTIGAPFHHSYDHQRTQVPR</sequence>
<dbReference type="Proteomes" id="UP000000226">
    <property type="component" value="Chromosome 6"/>
</dbReference>
<evidence type="ECO:0000256" key="3">
    <source>
        <dbReference type="ARBA" id="ARBA00022782"/>
    </source>
</evidence>
<keyword evidence="5" id="KW-0287">Flowering</keyword>
<evidence type="ECO:0000256" key="1">
    <source>
        <dbReference type="ARBA" id="ARBA00005405"/>
    </source>
</evidence>
<feature type="region of interest" description="Disordered" evidence="6">
    <location>
        <begin position="177"/>
        <end position="197"/>
    </location>
</feature>
<name>V7BJ64_PHAVU</name>
<keyword evidence="3" id="KW-0221">Differentiation</keyword>
<dbReference type="InterPro" id="IPR040353">
    <property type="entry name" value="FLX/FLX-like"/>
</dbReference>
<keyword evidence="2" id="KW-0217">Developmental protein</keyword>
<keyword evidence="4" id="KW-0175">Coiled coil</keyword>
<evidence type="ECO:0000256" key="2">
    <source>
        <dbReference type="ARBA" id="ARBA00022473"/>
    </source>
</evidence>
<dbReference type="GO" id="GO:0030154">
    <property type="term" value="P:cell differentiation"/>
    <property type="evidence" value="ECO:0007669"/>
    <property type="project" value="UniProtKB-KW"/>
</dbReference>
<comment type="similarity">
    <text evidence="1">Belongs to the FLX family.</text>
</comment>
<reference evidence="8" key="1">
    <citation type="journal article" date="2014" name="Nat. Genet.">
        <title>A reference genome for common bean and genome-wide analysis of dual domestications.</title>
        <authorList>
            <person name="Schmutz J."/>
            <person name="McClean P.E."/>
            <person name="Mamidi S."/>
            <person name="Wu G.A."/>
            <person name="Cannon S.B."/>
            <person name="Grimwood J."/>
            <person name="Jenkins J."/>
            <person name="Shu S."/>
            <person name="Song Q."/>
            <person name="Chavarro C."/>
            <person name="Torres-Torres M."/>
            <person name="Geffroy V."/>
            <person name="Moghaddam S.M."/>
            <person name="Gao D."/>
            <person name="Abernathy B."/>
            <person name="Barry K."/>
            <person name="Blair M."/>
            <person name="Brick M.A."/>
            <person name="Chovatia M."/>
            <person name="Gepts P."/>
            <person name="Goodstein D.M."/>
            <person name="Gonzales M."/>
            <person name="Hellsten U."/>
            <person name="Hyten D.L."/>
            <person name="Jia G."/>
            <person name="Kelly J.D."/>
            <person name="Kudrna D."/>
            <person name="Lee R."/>
            <person name="Richard M.M."/>
            <person name="Miklas P.N."/>
            <person name="Osorno J.M."/>
            <person name="Rodrigues J."/>
            <person name="Thareau V."/>
            <person name="Urrea C.A."/>
            <person name="Wang M."/>
            <person name="Yu Y."/>
            <person name="Zhang M."/>
            <person name="Wing R.A."/>
            <person name="Cregan P.B."/>
            <person name="Rokhsar D.S."/>
            <person name="Jackson S.A."/>
        </authorList>
    </citation>
    <scope>NUCLEOTIDE SEQUENCE [LARGE SCALE GENOMIC DNA]</scope>
    <source>
        <strain evidence="8">cv. G19833</strain>
    </source>
</reference>
<dbReference type="SMR" id="V7BJ64"/>
<gene>
    <name evidence="7" type="ORF">PHAVU_006G003500g</name>
</gene>
<evidence type="ECO:0000256" key="6">
    <source>
        <dbReference type="SAM" id="MobiDB-lite"/>
    </source>
</evidence>
<evidence type="ECO:0000256" key="5">
    <source>
        <dbReference type="ARBA" id="ARBA00023089"/>
    </source>
</evidence>
<dbReference type="AlphaFoldDB" id="V7BJ64"/>
<dbReference type="Gramene" id="ESW17982">
    <property type="protein sequence ID" value="ESW17982"/>
    <property type="gene ID" value="PHAVU_006G003500g"/>
</dbReference>
<proteinExistence type="inferred from homology"/>
<protein>
    <submittedName>
        <fullName evidence="7">Uncharacterized protein</fullName>
    </submittedName>
</protein>
<dbReference type="OrthoDB" id="1928946at2759"/>